<dbReference type="InterPro" id="IPR044730">
    <property type="entry name" value="RNase_H-like_dom_plant"/>
</dbReference>
<comment type="caution">
    <text evidence="3">The sequence shown here is derived from an EMBL/GenBank/DDBJ whole genome shotgun (WGS) entry which is preliminary data.</text>
</comment>
<evidence type="ECO:0008006" key="5">
    <source>
        <dbReference type="Google" id="ProtNLM"/>
    </source>
</evidence>
<feature type="domain" description="Reverse transcriptase zinc-binding" evidence="2">
    <location>
        <begin position="78"/>
        <end position="147"/>
    </location>
</feature>
<evidence type="ECO:0000313" key="3">
    <source>
        <dbReference type="EMBL" id="KAG0459296.1"/>
    </source>
</evidence>
<dbReference type="InterPro" id="IPR053151">
    <property type="entry name" value="RNase_H-like"/>
</dbReference>
<name>A0A835UH78_VANPL</name>
<feature type="domain" description="RNase H type-1" evidence="1">
    <location>
        <begin position="271"/>
        <end position="391"/>
    </location>
</feature>
<dbReference type="GO" id="GO:0004523">
    <property type="term" value="F:RNA-DNA hybrid ribonuclease activity"/>
    <property type="evidence" value="ECO:0007669"/>
    <property type="project" value="InterPro"/>
</dbReference>
<dbReference type="Gene3D" id="3.30.420.10">
    <property type="entry name" value="Ribonuclease H-like superfamily/Ribonuclease H"/>
    <property type="match status" value="1"/>
</dbReference>
<gene>
    <name evidence="3" type="ORF">HPP92_022424</name>
</gene>
<dbReference type="Pfam" id="PF13966">
    <property type="entry name" value="zf-RVT"/>
    <property type="match status" value="1"/>
</dbReference>
<evidence type="ECO:0000313" key="4">
    <source>
        <dbReference type="Proteomes" id="UP000639772"/>
    </source>
</evidence>
<evidence type="ECO:0000259" key="1">
    <source>
        <dbReference type="Pfam" id="PF13456"/>
    </source>
</evidence>
<dbReference type="InterPro" id="IPR002156">
    <property type="entry name" value="RNaseH_domain"/>
</dbReference>
<reference evidence="3 4" key="1">
    <citation type="journal article" date="2020" name="Nat. Food">
        <title>A phased Vanilla planifolia genome enables genetic improvement of flavour and production.</title>
        <authorList>
            <person name="Hasing T."/>
            <person name="Tang H."/>
            <person name="Brym M."/>
            <person name="Khazi F."/>
            <person name="Huang T."/>
            <person name="Chambers A.H."/>
        </authorList>
    </citation>
    <scope>NUCLEOTIDE SEQUENCE [LARGE SCALE GENOMIC DNA]</scope>
    <source>
        <tissue evidence="3">Leaf</tissue>
    </source>
</reference>
<sequence length="421" mass="47875">MEAIWSSSVMDCMIERGCWDLNAISTWAGTHLCDRIYHFLWKHCGALDELVQATIGSSYVFCSLLYREIILHTHGDLQRNHFAWVWELRTTSRVRTFIWRVARDLIPMATWCARRHLSSVDSCIWGCEVAETLYHVFWNCKEAQCIWSDSMLGVSAAALGLVQGMCLTDSENTFAHIFSAMGWRGAQREDRAHHLAVVSTTMYYIWANHNLKKHKEPTFSHSILIRKIKLEVAATASHRSYSSSLSSRKPYPLGHLTSTWLPPPTGWLILNCDATVSDETAGIGMIARDHLGQPLFAMGKSFISHSSNTLEVHALLEALAMVKTKLQSFMAIEFQSDSITAIQEVTHMLHRPTDCNIFSDALHYARSRLTTRFSHILREGNAPADWVAKRACFADFHWEKGMPLPETLKKLLFADFVFEPP</sequence>
<accession>A0A835UH78</accession>
<dbReference type="Proteomes" id="UP000639772">
    <property type="component" value="Chromosome 12"/>
</dbReference>
<organism evidence="3 4">
    <name type="scientific">Vanilla planifolia</name>
    <name type="common">Vanilla</name>
    <dbReference type="NCBI Taxonomy" id="51239"/>
    <lineage>
        <taxon>Eukaryota</taxon>
        <taxon>Viridiplantae</taxon>
        <taxon>Streptophyta</taxon>
        <taxon>Embryophyta</taxon>
        <taxon>Tracheophyta</taxon>
        <taxon>Spermatophyta</taxon>
        <taxon>Magnoliopsida</taxon>
        <taxon>Liliopsida</taxon>
        <taxon>Asparagales</taxon>
        <taxon>Orchidaceae</taxon>
        <taxon>Vanilloideae</taxon>
        <taxon>Vanilleae</taxon>
        <taxon>Vanilla</taxon>
    </lineage>
</organism>
<dbReference type="AlphaFoldDB" id="A0A835UH78"/>
<dbReference type="InterPro" id="IPR036397">
    <property type="entry name" value="RNaseH_sf"/>
</dbReference>
<dbReference type="PANTHER" id="PTHR47723:SF19">
    <property type="entry name" value="POLYNUCLEOTIDYL TRANSFERASE, RIBONUCLEASE H-LIKE SUPERFAMILY PROTEIN"/>
    <property type="match status" value="1"/>
</dbReference>
<dbReference type="Pfam" id="PF13456">
    <property type="entry name" value="RVT_3"/>
    <property type="match status" value="1"/>
</dbReference>
<dbReference type="SUPFAM" id="SSF53098">
    <property type="entry name" value="Ribonuclease H-like"/>
    <property type="match status" value="1"/>
</dbReference>
<dbReference type="GO" id="GO:0003676">
    <property type="term" value="F:nucleic acid binding"/>
    <property type="evidence" value="ECO:0007669"/>
    <property type="project" value="InterPro"/>
</dbReference>
<dbReference type="EMBL" id="JADCNM010000012">
    <property type="protein sequence ID" value="KAG0459296.1"/>
    <property type="molecule type" value="Genomic_DNA"/>
</dbReference>
<evidence type="ECO:0000259" key="2">
    <source>
        <dbReference type="Pfam" id="PF13966"/>
    </source>
</evidence>
<dbReference type="CDD" id="cd06222">
    <property type="entry name" value="RNase_H_like"/>
    <property type="match status" value="1"/>
</dbReference>
<dbReference type="PANTHER" id="PTHR47723">
    <property type="entry name" value="OS05G0353850 PROTEIN"/>
    <property type="match status" value="1"/>
</dbReference>
<dbReference type="OrthoDB" id="777212at2759"/>
<protein>
    <recommendedName>
        <fullName evidence="5">RNase H type-1 domain-containing protein</fullName>
    </recommendedName>
</protein>
<proteinExistence type="predicted"/>
<dbReference type="InterPro" id="IPR012337">
    <property type="entry name" value="RNaseH-like_sf"/>
</dbReference>
<dbReference type="InterPro" id="IPR026960">
    <property type="entry name" value="RVT-Znf"/>
</dbReference>